<dbReference type="Pfam" id="PF22749">
    <property type="entry name" value="Arb2"/>
    <property type="match status" value="1"/>
</dbReference>
<evidence type="ECO:0000259" key="1">
    <source>
        <dbReference type="Pfam" id="PF22749"/>
    </source>
</evidence>
<keyword evidence="3" id="KW-1185">Reference proteome</keyword>
<proteinExistence type="predicted"/>
<comment type="caution">
    <text evidence="2">The sequence shown here is derived from an EMBL/GenBank/DDBJ whole genome shotgun (WGS) entry which is preliminary data.</text>
</comment>
<protein>
    <submittedName>
        <fullName evidence="2">Arb2 domain-containing protein</fullName>
    </submittedName>
</protein>
<sequence length="390" mass="43021">MFVFRKEDLPADPGFPAELDKLGYFITSEDKIRKISDPEQEFQFKINRNPRWNDLQREAMNECIRKIVLSRLRNLGLVTLRLPLISGPSKPHVPIMVSRNLTTASRIILVFGEPVQDLGIWAYRTVGTEGINTGSAVDFARTILNPDESSTTTNGTNGNSTNPLPSQKGGVALVLANTGQLVFHCESGRAMTLTSWSSLPRVSAVDPSPVMTDRNRIPGNGNWQEHVNSVFDGIFAARGQLVGHGAKIDVIGSAEGGLGAIRYLAKNWTSWRQYISAICLTNPLHKRDIDLFKLDDEEQSPGSFAAFMASRCRAYLLSHHPLGFPLNDEKVHGCNCYSSGEELNGECVMPKAWPSMLQWLNLAYDHPEYCEKQLVVMHVGAGAPNGVDGD</sequence>
<evidence type="ECO:0000313" key="3">
    <source>
        <dbReference type="Proteomes" id="UP001610335"/>
    </source>
</evidence>
<dbReference type="EMBL" id="JBFXLS010000060">
    <property type="protein sequence ID" value="KAL2822125.1"/>
    <property type="molecule type" value="Genomic_DNA"/>
</dbReference>
<dbReference type="InterPro" id="IPR053858">
    <property type="entry name" value="Arb2_dom"/>
</dbReference>
<accession>A0ABR4I325</accession>
<feature type="domain" description="Arb2" evidence="1">
    <location>
        <begin position="15"/>
        <end position="322"/>
    </location>
</feature>
<organism evidence="2 3">
    <name type="scientific">Aspergillus cavernicola</name>
    <dbReference type="NCBI Taxonomy" id="176166"/>
    <lineage>
        <taxon>Eukaryota</taxon>
        <taxon>Fungi</taxon>
        <taxon>Dikarya</taxon>
        <taxon>Ascomycota</taxon>
        <taxon>Pezizomycotina</taxon>
        <taxon>Eurotiomycetes</taxon>
        <taxon>Eurotiomycetidae</taxon>
        <taxon>Eurotiales</taxon>
        <taxon>Aspergillaceae</taxon>
        <taxon>Aspergillus</taxon>
        <taxon>Aspergillus subgen. Nidulantes</taxon>
    </lineage>
</organism>
<dbReference type="Proteomes" id="UP001610335">
    <property type="component" value="Unassembled WGS sequence"/>
</dbReference>
<gene>
    <name evidence="2" type="ORF">BDW59DRAFT_163889</name>
</gene>
<dbReference type="PANTHER" id="PTHR21357">
    <property type="entry name" value="FAM172 FAMILY PROTEIN HOMOLOG CG10038"/>
    <property type="match status" value="1"/>
</dbReference>
<evidence type="ECO:0000313" key="2">
    <source>
        <dbReference type="EMBL" id="KAL2822125.1"/>
    </source>
</evidence>
<reference evidence="2 3" key="1">
    <citation type="submission" date="2024-07" db="EMBL/GenBank/DDBJ databases">
        <title>Section-level genome sequencing and comparative genomics of Aspergillus sections Usti and Cavernicolus.</title>
        <authorList>
            <consortium name="Lawrence Berkeley National Laboratory"/>
            <person name="Nybo J.L."/>
            <person name="Vesth T.C."/>
            <person name="Theobald S."/>
            <person name="Frisvad J.C."/>
            <person name="Larsen T.O."/>
            <person name="Kjaerboelling I."/>
            <person name="Rothschild-Mancinelli K."/>
            <person name="Lyhne E.K."/>
            <person name="Kogle M.E."/>
            <person name="Barry K."/>
            <person name="Clum A."/>
            <person name="Na H."/>
            <person name="Ledsgaard L."/>
            <person name="Lin J."/>
            <person name="Lipzen A."/>
            <person name="Kuo A."/>
            <person name="Riley R."/>
            <person name="Mondo S."/>
            <person name="LaButti K."/>
            <person name="Haridas S."/>
            <person name="Pangalinan J."/>
            <person name="Salamov A.A."/>
            <person name="Simmons B.A."/>
            <person name="Magnuson J.K."/>
            <person name="Chen J."/>
            <person name="Drula E."/>
            <person name="Henrissat B."/>
            <person name="Wiebenga A."/>
            <person name="Lubbers R.J."/>
            <person name="Gomes A.C."/>
            <person name="Makela M.R."/>
            <person name="Stajich J."/>
            <person name="Grigoriev I.V."/>
            <person name="Mortensen U.H."/>
            <person name="De vries R.P."/>
            <person name="Baker S.E."/>
            <person name="Andersen M.R."/>
        </authorList>
    </citation>
    <scope>NUCLEOTIDE SEQUENCE [LARGE SCALE GENOMIC DNA]</scope>
    <source>
        <strain evidence="2 3">CBS 600.67</strain>
    </source>
</reference>
<dbReference type="PANTHER" id="PTHR21357:SF4">
    <property type="entry name" value="FAM172 FAMILY PROTEIN HOMOLOG CG10038"/>
    <property type="match status" value="1"/>
</dbReference>
<name>A0ABR4I325_9EURO</name>
<dbReference type="InterPro" id="IPR048263">
    <property type="entry name" value="Arb2"/>
</dbReference>